<sequence>MTDLDDEQRALIPHSLRELTLHCIYKGIQLGSTATFLTALPYQLYKSRKNPSLGSVLSRAGTASIYGAAVGVALSVGLMHVKLSKEQYNEYKIWDRAYRLRHSQNQNRVDKFTFSTSMVGGLAGLIIGLPTKMSPFSAAKGALMGIPFGLLAHILIKPLQAPPPVDVTEK</sequence>
<dbReference type="EMBL" id="CAJNOR010000155">
    <property type="protein sequence ID" value="CAF0820395.1"/>
    <property type="molecule type" value="Genomic_DNA"/>
</dbReference>
<evidence type="ECO:0000313" key="5">
    <source>
        <dbReference type="Proteomes" id="UP000663852"/>
    </source>
</evidence>
<keyword evidence="1" id="KW-1133">Transmembrane helix</keyword>
<keyword evidence="1" id="KW-0472">Membrane</keyword>
<keyword evidence="1" id="KW-0812">Transmembrane</keyword>
<dbReference type="Proteomes" id="UP000663852">
    <property type="component" value="Unassembled WGS sequence"/>
</dbReference>
<dbReference type="AlphaFoldDB" id="A0A814QLT3"/>
<dbReference type="Proteomes" id="UP000663828">
    <property type="component" value="Unassembled WGS sequence"/>
</dbReference>
<proteinExistence type="predicted"/>
<organism evidence="3 5">
    <name type="scientific">Adineta ricciae</name>
    <name type="common">Rotifer</name>
    <dbReference type="NCBI Taxonomy" id="249248"/>
    <lineage>
        <taxon>Eukaryota</taxon>
        <taxon>Metazoa</taxon>
        <taxon>Spiralia</taxon>
        <taxon>Gnathifera</taxon>
        <taxon>Rotifera</taxon>
        <taxon>Eurotatoria</taxon>
        <taxon>Bdelloidea</taxon>
        <taxon>Adinetida</taxon>
        <taxon>Adinetidae</taxon>
        <taxon>Adineta</taxon>
    </lineage>
</organism>
<protein>
    <submittedName>
        <fullName evidence="3">Uncharacterized protein</fullName>
    </submittedName>
</protein>
<keyword evidence="4" id="KW-1185">Reference proteome</keyword>
<dbReference type="EMBL" id="CAJNOJ010000105">
    <property type="protein sequence ID" value="CAF1121399.1"/>
    <property type="molecule type" value="Genomic_DNA"/>
</dbReference>
<evidence type="ECO:0000313" key="4">
    <source>
        <dbReference type="Proteomes" id="UP000663828"/>
    </source>
</evidence>
<evidence type="ECO:0000313" key="2">
    <source>
        <dbReference type="EMBL" id="CAF0820395.1"/>
    </source>
</evidence>
<dbReference type="OrthoDB" id="421638at2759"/>
<accession>A0A814QLT3</accession>
<gene>
    <name evidence="3" type="ORF">EDS130_LOCUS21073</name>
    <name evidence="2" type="ORF">XAT740_LOCUS3929</name>
</gene>
<name>A0A814QLT3_ADIRI</name>
<feature type="transmembrane region" description="Helical" evidence="1">
    <location>
        <begin position="112"/>
        <end position="130"/>
    </location>
</feature>
<feature type="transmembrane region" description="Helical" evidence="1">
    <location>
        <begin position="65"/>
        <end position="83"/>
    </location>
</feature>
<dbReference type="Pfam" id="PF08560">
    <property type="entry name" value="DUF1757"/>
    <property type="match status" value="1"/>
</dbReference>
<evidence type="ECO:0000313" key="3">
    <source>
        <dbReference type="EMBL" id="CAF1121399.1"/>
    </source>
</evidence>
<comment type="caution">
    <text evidence="3">The sequence shown here is derived from an EMBL/GenBank/DDBJ whole genome shotgun (WGS) entry which is preliminary data.</text>
</comment>
<feature type="transmembrane region" description="Helical" evidence="1">
    <location>
        <begin position="136"/>
        <end position="156"/>
    </location>
</feature>
<dbReference type="InterPro" id="IPR013869">
    <property type="entry name" value="DUF1757"/>
</dbReference>
<evidence type="ECO:0000256" key="1">
    <source>
        <dbReference type="SAM" id="Phobius"/>
    </source>
</evidence>
<reference evidence="3" key="1">
    <citation type="submission" date="2021-02" db="EMBL/GenBank/DDBJ databases">
        <authorList>
            <person name="Nowell W R."/>
        </authorList>
    </citation>
    <scope>NUCLEOTIDE SEQUENCE</scope>
</reference>